<evidence type="ECO:0008006" key="3">
    <source>
        <dbReference type="Google" id="ProtNLM"/>
    </source>
</evidence>
<dbReference type="OrthoDB" id="973889at2759"/>
<dbReference type="PANTHER" id="PTHR31286:SF99">
    <property type="entry name" value="DUF4283 DOMAIN-CONTAINING PROTEIN"/>
    <property type="match status" value="1"/>
</dbReference>
<accession>A0A7J8UIJ0</accession>
<dbReference type="PANTHER" id="PTHR31286">
    <property type="entry name" value="GLYCINE-RICH CELL WALL STRUCTURAL PROTEIN 1.8-LIKE"/>
    <property type="match status" value="1"/>
</dbReference>
<evidence type="ECO:0000313" key="2">
    <source>
        <dbReference type="Proteomes" id="UP000593573"/>
    </source>
</evidence>
<name>A0A7J8UIJ0_9ROSI</name>
<reference evidence="1 2" key="1">
    <citation type="journal article" date="2019" name="Genome Biol. Evol.">
        <title>Insights into the evolution of the New World diploid cottons (Gossypium, subgenus Houzingenia) based on genome sequencing.</title>
        <authorList>
            <person name="Grover C.E."/>
            <person name="Arick M.A. 2nd"/>
            <person name="Thrash A."/>
            <person name="Conover J.L."/>
            <person name="Sanders W.S."/>
            <person name="Peterson D.G."/>
            <person name="Frelichowski J.E."/>
            <person name="Scheffler J.A."/>
            <person name="Scheffler B.E."/>
            <person name="Wendel J.F."/>
        </authorList>
    </citation>
    <scope>NUCLEOTIDE SEQUENCE [LARGE SCALE GENOMIC DNA]</scope>
    <source>
        <strain evidence="1">57</strain>
        <tissue evidence="1">Leaf</tissue>
    </source>
</reference>
<dbReference type="EMBL" id="JABFAB010000006">
    <property type="protein sequence ID" value="MBA0650200.1"/>
    <property type="molecule type" value="Genomic_DNA"/>
</dbReference>
<dbReference type="Proteomes" id="UP000593573">
    <property type="component" value="Unassembled WGS sequence"/>
</dbReference>
<sequence length="178" mass="21115">MDLENDYYLVKFKGEVDYVKALKEGPWDVYGIPQEIIVWIRLLRLLELVYKKSILTIIRNTVGWVVKIYYKIDNKFGCQFARMVIILGLKRPLVSKIWIDGSLQRLEYEGLHNVYFLYRKYGHLQELCRERSANYCGHEASNKKVPPTLNLDQRVESGRFKGWIIMGNKQRRKTKILV</sequence>
<dbReference type="InterPro" id="IPR040256">
    <property type="entry name" value="At4g02000-like"/>
</dbReference>
<dbReference type="AlphaFoldDB" id="A0A7J8UIJ0"/>
<proteinExistence type="predicted"/>
<comment type="caution">
    <text evidence="1">The sequence shown here is derived from an EMBL/GenBank/DDBJ whole genome shotgun (WGS) entry which is preliminary data.</text>
</comment>
<keyword evidence="2" id="KW-1185">Reference proteome</keyword>
<protein>
    <recommendedName>
        <fullName evidence="3">DUF4283 domain-containing protein</fullName>
    </recommendedName>
</protein>
<organism evidence="1 2">
    <name type="scientific">Gossypium klotzschianum</name>
    <dbReference type="NCBI Taxonomy" id="34286"/>
    <lineage>
        <taxon>Eukaryota</taxon>
        <taxon>Viridiplantae</taxon>
        <taxon>Streptophyta</taxon>
        <taxon>Embryophyta</taxon>
        <taxon>Tracheophyta</taxon>
        <taxon>Spermatophyta</taxon>
        <taxon>Magnoliopsida</taxon>
        <taxon>eudicotyledons</taxon>
        <taxon>Gunneridae</taxon>
        <taxon>Pentapetalae</taxon>
        <taxon>rosids</taxon>
        <taxon>malvids</taxon>
        <taxon>Malvales</taxon>
        <taxon>Malvaceae</taxon>
        <taxon>Malvoideae</taxon>
        <taxon>Gossypium</taxon>
    </lineage>
</organism>
<feature type="non-terminal residue" evidence="1">
    <location>
        <position position="178"/>
    </location>
</feature>
<evidence type="ECO:0000313" key="1">
    <source>
        <dbReference type="EMBL" id="MBA0650200.1"/>
    </source>
</evidence>
<gene>
    <name evidence="1" type="ORF">Goklo_017649</name>
</gene>